<dbReference type="Gene3D" id="3.30.710.10">
    <property type="entry name" value="Potassium Channel Kv1.1, Chain A"/>
    <property type="match status" value="1"/>
</dbReference>
<dbReference type="EMBL" id="JBJQOH010000007">
    <property type="protein sequence ID" value="KAL3680836.1"/>
    <property type="molecule type" value="Genomic_DNA"/>
</dbReference>
<dbReference type="Proteomes" id="UP001633002">
    <property type="component" value="Unassembled WGS sequence"/>
</dbReference>
<reference evidence="3 4" key="1">
    <citation type="submission" date="2024-09" db="EMBL/GenBank/DDBJ databases">
        <title>Chromosome-scale assembly of Riccia sorocarpa.</title>
        <authorList>
            <person name="Paukszto L."/>
        </authorList>
    </citation>
    <scope>NUCLEOTIDE SEQUENCE [LARGE SCALE GENOMIC DNA]</scope>
    <source>
        <strain evidence="3">LP-2024</strain>
        <tissue evidence="3">Aerial parts of the thallus</tissue>
    </source>
</reference>
<dbReference type="CDD" id="cd18186">
    <property type="entry name" value="BTB_POZ_ZBTB_KLHL-like"/>
    <property type="match status" value="1"/>
</dbReference>
<keyword evidence="4" id="KW-1185">Reference proteome</keyword>
<dbReference type="SUPFAM" id="SSF54695">
    <property type="entry name" value="POZ domain"/>
    <property type="match status" value="1"/>
</dbReference>
<protein>
    <recommendedName>
        <fullName evidence="2">BTB domain-containing protein</fullName>
    </recommendedName>
</protein>
<dbReference type="Pfam" id="PF00651">
    <property type="entry name" value="BTB"/>
    <property type="match status" value="1"/>
</dbReference>
<comment type="pathway">
    <text evidence="1">Protein modification; protein ubiquitination.</text>
</comment>
<name>A0ABD3GQH2_9MARC</name>
<dbReference type="InterPro" id="IPR011333">
    <property type="entry name" value="SKP1/BTB/POZ_sf"/>
</dbReference>
<dbReference type="AlphaFoldDB" id="A0ABD3GQH2"/>
<organism evidence="3 4">
    <name type="scientific">Riccia sorocarpa</name>
    <dbReference type="NCBI Taxonomy" id="122646"/>
    <lineage>
        <taxon>Eukaryota</taxon>
        <taxon>Viridiplantae</taxon>
        <taxon>Streptophyta</taxon>
        <taxon>Embryophyta</taxon>
        <taxon>Marchantiophyta</taxon>
        <taxon>Marchantiopsida</taxon>
        <taxon>Marchantiidae</taxon>
        <taxon>Marchantiales</taxon>
        <taxon>Ricciaceae</taxon>
        <taxon>Riccia</taxon>
    </lineage>
</organism>
<dbReference type="InterPro" id="IPR000210">
    <property type="entry name" value="BTB/POZ_dom"/>
</dbReference>
<dbReference type="InterPro" id="IPR052407">
    <property type="entry name" value="BTB_POZ_domain_cont_9"/>
</dbReference>
<dbReference type="PANTHER" id="PTHR46306:SF1">
    <property type="entry name" value="BTB_POZ DOMAIN-CONTAINING PROTEIN 9"/>
    <property type="match status" value="1"/>
</dbReference>
<dbReference type="PANTHER" id="PTHR46306">
    <property type="entry name" value="BTB/POZ DOMAIN-CONTAINING PROTEIN 9"/>
    <property type="match status" value="1"/>
</dbReference>
<comment type="caution">
    <text evidence="3">The sequence shown here is derived from an EMBL/GenBank/DDBJ whole genome shotgun (WGS) entry which is preliminary data.</text>
</comment>
<gene>
    <name evidence="3" type="ORF">R1sor_023792</name>
</gene>
<evidence type="ECO:0000313" key="3">
    <source>
        <dbReference type="EMBL" id="KAL3680836.1"/>
    </source>
</evidence>
<sequence length="582" mass="66475">MELETHRLLNLELDRKMVLYQEDVLRLKVKAAELRSRVWQTAGPSLMKDLRHMGSIPERSDVVTFICQGGEQVEASRMLVVAQSEFLRSLLSNGMAETEQSEVTLPEVPLDAFLLVLNYLYTAELWEQDLKFSDEVATETDLVEYELAKIAPFSLDWSFMFRAIGAAEFLLLNELECLLVTRLSVDLPRQILVYTEEVLNQVTKRFTVLCNFLDEVQDSSCRRYLYIIGLHLLKIMSEHDLSLIRWCSTTATDGTDDSSDGGVHPPWLPDPKRAMSLLMNYAEKKQFFVQAQCYTSELRAEFVARIRKDHFEALKGTINLGHIHPELLIHVVEPLQLFSSSEMGEVLRDQLLKASKWRRQLHSIDSQCCWQFLQDGNIRTIHDHRLRSDQITVANAGMWCDLIYQWEICHLITYVGKAPVPSSCPSFTLEVGFLSVVGREIMEDSLSASEWSWAFKLWKEESVETIRCMFFENGKAQATSLEGSARMETDEGEEQFTAVGPPSSGLDSCGHQWAIHLRVKLDRVKNMCSITHCRSGGKDYSVNMECKNLSRGLLFPAVYVLYEGNCETETQLRLGEGFNLSF</sequence>
<accession>A0ABD3GQH2</accession>
<evidence type="ECO:0000256" key="1">
    <source>
        <dbReference type="ARBA" id="ARBA00004906"/>
    </source>
</evidence>
<feature type="domain" description="BTB" evidence="2">
    <location>
        <begin position="60"/>
        <end position="129"/>
    </location>
</feature>
<evidence type="ECO:0000259" key="2">
    <source>
        <dbReference type="PROSITE" id="PS50097"/>
    </source>
</evidence>
<dbReference type="PROSITE" id="PS50097">
    <property type="entry name" value="BTB"/>
    <property type="match status" value="1"/>
</dbReference>
<evidence type="ECO:0000313" key="4">
    <source>
        <dbReference type="Proteomes" id="UP001633002"/>
    </source>
</evidence>
<proteinExistence type="predicted"/>